<keyword evidence="4" id="KW-1185">Reference proteome</keyword>
<feature type="transmembrane region" description="Helical" evidence="1">
    <location>
        <begin position="102"/>
        <end position="124"/>
    </location>
</feature>
<evidence type="ECO:0000259" key="2">
    <source>
        <dbReference type="PROSITE" id="PS50043"/>
    </source>
</evidence>
<feature type="transmembrane region" description="Helical" evidence="1">
    <location>
        <begin position="161"/>
        <end position="180"/>
    </location>
</feature>
<feature type="domain" description="HTH luxR-type" evidence="2">
    <location>
        <begin position="405"/>
        <end position="471"/>
    </location>
</feature>
<dbReference type="Pfam" id="PF00196">
    <property type="entry name" value="GerE"/>
    <property type="match status" value="1"/>
</dbReference>
<protein>
    <recommendedName>
        <fullName evidence="2">HTH luxR-type domain-containing protein</fullName>
    </recommendedName>
</protein>
<dbReference type="SMART" id="SM00421">
    <property type="entry name" value="HTH_LUXR"/>
    <property type="match status" value="1"/>
</dbReference>
<name>A0A0M2NNV5_9FIRM</name>
<dbReference type="SUPFAM" id="SSF46894">
    <property type="entry name" value="C-terminal effector domain of the bipartite response regulators"/>
    <property type="match status" value="1"/>
</dbReference>
<feature type="transmembrane region" description="Helical" evidence="1">
    <location>
        <begin position="335"/>
        <end position="353"/>
    </location>
</feature>
<dbReference type="STRING" id="270498.CHK_0433"/>
<keyword evidence="1" id="KW-1133">Transmembrane helix</keyword>
<accession>A0A0M2NNV5</accession>
<feature type="transmembrane region" description="Helical" evidence="1">
    <location>
        <begin position="294"/>
        <end position="314"/>
    </location>
</feature>
<dbReference type="AlphaFoldDB" id="A0A0M2NNV5"/>
<dbReference type="InterPro" id="IPR000792">
    <property type="entry name" value="Tscrpt_reg_LuxR_C"/>
</dbReference>
<dbReference type="Gene3D" id="1.10.10.10">
    <property type="entry name" value="Winged helix-like DNA-binding domain superfamily/Winged helix DNA-binding domain"/>
    <property type="match status" value="1"/>
</dbReference>
<comment type="caution">
    <text evidence="3">The sequence shown here is derived from an EMBL/GenBank/DDBJ whole genome shotgun (WGS) entry which is preliminary data.</text>
</comment>
<feature type="transmembrane region" description="Helical" evidence="1">
    <location>
        <begin position="76"/>
        <end position="96"/>
    </location>
</feature>
<dbReference type="GO" id="GO:0006355">
    <property type="term" value="P:regulation of DNA-templated transcription"/>
    <property type="evidence" value="ECO:0007669"/>
    <property type="project" value="InterPro"/>
</dbReference>
<feature type="transmembrane region" description="Helical" evidence="1">
    <location>
        <begin position="213"/>
        <end position="233"/>
    </location>
</feature>
<feature type="transmembrane region" description="Helical" evidence="1">
    <location>
        <begin position="245"/>
        <end position="262"/>
    </location>
</feature>
<dbReference type="InterPro" id="IPR036259">
    <property type="entry name" value="MFS_trans_sf"/>
</dbReference>
<evidence type="ECO:0000313" key="4">
    <source>
        <dbReference type="Proteomes" id="UP000034076"/>
    </source>
</evidence>
<feature type="transmembrane region" description="Helical" evidence="1">
    <location>
        <begin position="359"/>
        <end position="379"/>
    </location>
</feature>
<feature type="transmembrane region" description="Helical" evidence="1">
    <location>
        <begin position="12"/>
        <end position="31"/>
    </location>
</feature>
<dbReference type="SUPFAM" id="SSF103473">
    <property type="entry name" value="MFS general substrate transporter"/>
    <property type="match status" value="2"/>
</dbReference>
<feature type="transmembrane region" description="Helical" evidence="1">
    <location>
        <begin position="136"/>
        <end position="155"/>
    </location>
</feature>
<feature type="transmembrane region" description="Helical" evidence="1">
    <location>
        <begin position="269"/>
        <end position="288"/>
    </location>
</feature>
<dbReference type="InterPro" id="IPR016032">
    <property type="entry name" value="Sig_transdc_resp-reg_C-effctor"/>
</dbReference>
<sequence>MWNETKTELGKPASLTAVLMMAIFTFVFLGAEYLYVDMVSLLAKPSEAVNAQNYILGVSAAGFFVYPFLDRLVKKTYRIIFLFIGVVTSVVCIFVIQQCVSYFTTLIFGSILFLLLGIFSGKVYDMAARAIGENNCLARLIGISYALGILIQFINNNLINAELAAAIVLSALLSILALLFMKAERARREPVASRENEQVVSPIRVTGRLTTGILLALLVALMACIFSTLDNAVTLEHAAGTDIGQWPRLLLAVSGLTAGFLFDLKNRKYMPIMMYCIMLMSVMCIVFLKFGIPFLGGLFIFYLSSGFFVVFFTAGFMELSRYMRIPALWAGMGRTANNISAVLITNFSVALLVSDDRFATVIAALVLFMAVSVVMFVYINRRNNVIKNTLADKSINKSRGEYSQKFAESFSLTQREHEVFERLISTEESVQEMADALYMSRRTLQRYIASIYEKTGTKSRLGLYRLYVDYVAEPQIYE</sequence>
<evidence type="ECO:0000313" key="3">
    <source>
        <dbReference type="EMBL" id="KKI52077.1"/>
    </source>
</evidence>
<keyword evidence="1" id="KW-0472">Membrane</keyword>
<gene>
    <name evidence="3" type="ORF">CHK_0433</name>
</gene>
<reference evidence="3 4" key="1">
    <citation type="submission" date="2015-04" db="EMBL/GenBank/DDBJ databases">
        <title>Draft genome sequence of bacteremic isolate Catabacter hongkongensis type strain HKU16T.</title>
        <authorList>
            <person name="Lau S.K."/>
            <person name="Teng J.L."/>
            <person name="Huang Y."/>
            <person name="Curreem S.O."/>
            <person name="Tsui S.K."/>
            <person name="Woo P.C."/>
        </authorList>
    </citation>
    <scope>NUCLEOTIDE SEQUENCE [LARGE SCALE GENOMIC DNA]</scope>
    <source>
        <strain evidence="3 4">HKU16</strain>
    </source>
</reference>
<proteinExistence type="predicted"/>
<dbReference type="GO" id="GO:0003677">
    <property type="term" value="F:DNA binding"/>
    <property type="evidence" value="ECO:0007669"/>
    <property type="project" value="InterPro"/>
</dbReference>
<feature type="transmembrane region" description="Helical" evidence="1">
    <location>
        <begin position="51"/>
        <end position="69"/>
    </location>
</feature>
<dbReference type="RefSeq" id="WP_052740173.1">
    <property type="nucleotide sequence ID" value="NZ_LAYJ01000043.1"/>
</dbReference>
<dbReference type="EMBL" id="LAYJ01000043">
    <property type="protein sequence ID" value="KKI52077.1"/>
    <property type="molecule type" value="Genomic_DNA"/>
</dbReference>
<dbReference type="PROSITE" id="PS50043">
    <property type="entry name" value="HTH_LUXR_2"/>
    <property type="match status" value="1"/>
</dbReference>
<dbReference type="Proteomes" id="UP000034076">
    <property type="component" value="Unassembled WGS sequence"/>
</dbReference>
<evidence type="ECO:0000256" key="1">
    <source>
        <dbReference type="SAM" id="Phobius"/>
    </source>
</evidence>
<organism evidence="3 4">
    <name type="scientific">Christensenella hongkongensis</name>
    <dbReference type="NCBI Taxonomy" id="270498"/>
    <lineage>
        <taxon>Bacteria</taxon>
        <taxon>Bacillati</taxon>
        <taxon>Bacillota</taxon>
        <taxon>Clostridia</taxon>
        <taxon>Christensenellales</taxon>
        <taxon>Christensenellaceae</taxon>
        <taxon>Christensenella</taxon>
    </lineage>
</organism>
<dbReference type="InterPro" id="IPR036388">
    <property type="entry name" value="WH-like_DNA-bd_sf"/>
</dbReference>
<keyword evidence="1" id="KW-0812">Transmembrane</keyword>
<dbReference type="OrthoDB" id="2041153at2"/>